<evidence type="ECO:0000313" key="2">
    <source>
        <dbReference type="EMBL" id="KAF9604361.1"/>
    </source>
</evidence>
<feature type="region of interest" description="Disordered" evidence="1">
    <location>
        <begin position="145"/>
        <end position="167"/>
    </location>
</feature>
<dbReference type="Proteomes" id="UP000631114">
    <property type="component" value="Unassembled WGS sequence"/>
</dbReference>
<evidence type="ECO:0000313" key="3">
    <source>
        <dbReference type="Proteomes" id="UP000631114"/>
    </source>
</evidence>
<evidence type="ECO:0000256" key="1">
    <source>
        <dbReference type="SAM" id="MobiDB-lite"/>
    </source>
</evidence>
<reference evidence="2 3" key="1">
    <citation type="submission" date="2020-10" db="EMBL/GenBank/DDBJ databases">
        <title>The Coptis chinensis genome and diversification of protoberbering-type alkaloids.</title>
        <authorList>
            <person name="Wang B."/>
            <person name="Shu S."/>
            <person name="Song C."/>
            <person name="Liu Y."/>
        </authorList>
    </citation>
    <scope>NUCLEOTIDE SEQUENCE [LARGE SCALE GENOMIC DNA]</scope>
    <source>
        <strain evidence="2">HL-2020</strain>
        <tissue evidence="2">Leaf</tissue>
    </source>
</reference>
<proteinExistence type="predicted"/>
<dbReference type="EMBL" id="JADFTS010000005">
    <property type="protein sequence ID" value="KAF9604361.1"/>
    <property type="molecule type" value="Genomic_DNA"/>
</dbReference>
<keyword evidence="3" id="KW-1185">Reference proteome</keyword>
<accession>A0A835LYQ8</accession>
<comment type="caution">
    <text evidence="2">The sequence shown here is derived from an EMBL/GenBank/DDBJ whole genome shotgun (WGS) entry which is preliminary data.</text>
</comment>
<protein>
    <submittedName>
        <fullName evidence="2">Uncharacterized protein</fullName>
    </submittedName>
</protein>
<name>A0A835LYQ8_9MAGN</name>
<organism evidence="2 3">
    <name type="scientific">Coptis chinensis</name>
    <dbReference type="NCBI Taxonomy" id="261450"/>
    <lineage>
        <taxon>Eukaryota</taxon>
        <taxon>Viridiplantae</taxon>
        <taxon>Streptophyta</taxon>
        <taxon>Embryophyta</taxon>
        <taxon>Tracheophyta</taxon>
        <taxon>Spermatophyta</taxon>
        <taxon>Magnoliopsida</taxon>
        <taxon>Ranunculales</taxon>
        <taxon>Ranunculaceae</taxon>
        <taxon>Coptidoideae</taxon>
        <taxon>Coptis</taxon>
    </lineage>
</organism>
<gene>
    <name evidence="2" type="ORF">IFM89_006368</name>
</gene>
<sequence length="211" mass="23814">MKALLKVKKVEDMLAHDKLSEVQKEEISQKEYIRGICDWNFNIEDTTLWKTSYTEVLTGWRGGDESVICDGVLYFLIYSILEEARTRPKPATKLIRFNLNNRSSVSKTVTTNIPFDEDAAKMSKALSNSDKVDMIKELMIALGPTPKKTESSNVNRHKGDRMMDPMEPDDEAKRIAAKCSIGRRLKMPRPLAAVATMGRGKIEAKEKSVTS</sequence>
<dbReference type="AlphaFoldDB" id="A0A835LYQ8"/>